<feature type="domain" description="Lipocalin/cytosolic fatty-acid binding" evidence="3">
    <location>
        <begin position="42"/>
        <end position="156"/>
    </location>
</feature>
<evidence type="ECO:0000313" key="5">
    <source>
        <dbReference type="EMBL" id="KAJ6644229.1"/>
    </source>
</evidence>
<dbReference type="SUPFAM" id="SSF50814">
    <property type="entry name" value="Lipocalins"/>
    <property type="match status" value="1"/>
</dbReference>
<dbReference type="PANTHER" id="PTHR10612:SF62">
    <property type="entry name" value="LIPOCALIN_CYTOSOLIC FATTY-ACID BINDING DOMAIN-CONTAINING PROTEIN"/>
    <property type="match status" value="1"/>
</dbReference>
<dbReference type="GO" id="GO:0006629">
    <property type="term" value="P:lipid metabolic process"/>
    <property type="evidence" value="ECO:0007669"/>
    <property type="project" value="TreeGrafter"/>
</dbReference>
<keyword evidence="6" id="KW-1185">Reference proteome</keyword>
<gene>
    <name evidence="4" type="primary">APOD_5</name>
    <name evidence="5" type="synonym">APOD_1</name>
    <name evidence="5" type="ORF">Bhyg_09196</name>
    <name evidence="4" type="ORF">Bhyg_13174</name>
</gene>
<dbReference type="Pfam" id="PF00061">
    <property type="entry name" value="Lipocalin"/>
    <property type="match status" value="1"/>
</dbReference>
<accession>A0A9Q0MMW9</accession>
<dbReference type="PIRSF" id="PIRSF036893">
    <property type="entry name" value="Lipocalin_ApoD"/>
    <property type="match status" value="1"/>
</dbReference>
<feature type="chain" id="PRO_5041032629" evidence="2">
    <location>
        <begin position="18"/>
        <end position="184"/>
    </location>
</feature>
<evidence type="ECO:0000256" key="2">
    <source>
        <dbReference type="PIRNR" id="PIRNR036893"/>
    </source>
</evidence>
<comment type="similarity">
    <text evidence="1 2">Belongs to the calycin superfamily. Lipocalin family.</text>
</comment>
<dbReference type="AlphaFoldDB" id="A0A9Q0MMW9"/>
<dbReference type="Proteomes" id="UP001151699">
    <property type="component" value="Chromosome B"/>
</dbReference>
<comment type="caution">
    <text evidence="4">The sequence shown here is derived from an EMBL/GenBank/DDBJ whole genome shotgun (WGS) entry which is preliminary data.</text>
</comment>
<dbReference type="EMBL" id="WJQU01000004">
    <property type="protein sequence ID" value="KAJ6634599.1"/>
    <property type="molecule type" value="Genomic_DNA"/>
</dbReference>
<dbReference type="InterPro" id="IPR012674">
    <property type="entry name" value="Calycin"/>
</dbReference>
<sequence>MKILCFLLILSVTAINARLFEGQCRPLIAPVVDPFNYKLYLGKWYEILWYDDEYETFDECIVFTYDPTSTDAFDMTLDLQEANHDFAHQQYKGHGVLSNPGELSTTFGSGIPSRVNHYVLATDYEHYAFVWDCFNVNSTHYNERMWYFDREANPSQRPSEVENLLTYFDPQYIRTTYHGKECLY</sequence>
<evidence type="ECO:0000259" key="3">
    <source>
        <dbReference type="Pfam" id="PF00061"/>
    </source>
</evidence>
<evidence type="ECO:0000256" key="1">
    <source>
        <dbReference type="ARBA" id="ARBA00006889"/>
    </source>
</evidence>
<evidence type="ECO:0000313" key="4">
    <source>
        <dbReference type="EMBL" id="KAJ6634599.1"/>
    </source>
</evidence>
<organism evidence="4 6">
    <name type="scientific">Pseudolycoriella hygida</name>
    <dbReference type="NCBI Taxonomy" id="35572"/>
    <lineage>
        <taxon>Eukaryota</taxon>
        <taxon>Metazoa</taxon>
        <taxon>Ecdysozoa</taxon>
        <taxon>Arthropoda</taxon>
        <taxon>Hexapoda</taxon>
        <taxon>Insecta</taxon>
        <taxon>Pterygota</taxon>
        <taxon>Neoptera</taxon>
        <taxon>Endopterygota</taxon>
        <taxon>Diptera</taxon>
        <taxon>Nematocera</taxon>
        <taxon>Sciaroidea</taxon>
        <taxon>Sciaridae</taxon>
        <taxon>Pseudolycoriella</taxon>
    </lineage>
</organism>
<dbReference type="Gene3D" id="2.40.128.20">
    <property type="match status" value="1"/>
</dbReference>
<dbReference type="GO" id="GO:0000302">
    <property type="term" value="P:response to reactive oxygen species"/>
    <property type="evidence" value="ECO:0007669"/>
    <property type="project" value="TreeGrafter"/>
</dbReference>
<feature type="signal peptide" evidence="2">
    <location>
        <begin position="1"/>
        <end position="17"/>
    </location>
</feature>
<proteinExistence type="inferred from homology"/>
<reference evidence="4" key="1">
    <citation type="submission" date="2022-07" db="EMBL/GenBank/DDBJ databases">
        <authorList>
            <person name="Trinca V."/>
            <person name="Uliana J.V.C."/>
            <person name="Torres T.T."/>
            <person name="Ward R.J."/>
            <person name="Monesi N."/>
        </authorList>
    </citation>
    <scope>NUCLEOTIDE SEQUENCE</scope>
    <source>
        <strain evidence="4">HSMRA1968</strain>
        <tissue evidence="4">Whole embryos</tissue>
    </source>
</reference>
<dbReference type="EMBL" id="WJQU01000002">
    <property type="protein sequence ID" value="KAJ6644229.1"/>
    <property type="molecule type" value="Genomic_DNA"/>
</dbReference>
<dbReference type="GO" id="GO:0005737">
    <property type="term" value="C:cytoplasm"/>
    <property type="evidence" value="ECO:0007669"/>
    <property type="project" value="TreeGrafter"/>
</dbReference>
<protein>
    <submittedName>
        <fullName evidence="4">Apolipoprotein D</fullName>
    </submittedName>
</protein>
<dbReference type="Proteomes" id="UP001151699">
    <property type="component" value="Chromosome C"/>
</dbReference>
<dbReference type="PANTHER" id="PTHR10612">
    <property type="entry name" value="APOLIPOPROTEIN D"/>
    <property type="match status" value="1"/>
</dbReference>
<dbReference type="InterPro" id="IPR000566">
    <property type="entry name" value="Lipocln_cytosolic_FA-bd_dom"/>
</dbReference>
<evidence type="ECO:0000313" key="6">
    <source>
        <dbReference type="Proteomes" id="UP001151699"/>
    </source>
</evidence>
<keyword evidence="2" id="KW-0732">Signal</keyword>
<dbReference type="OrthoDB" id="565904at2759"/>
<name>A0A9Q0MMW9_9DIPT</name>
<dbReference type="InterPro" id="IPR022271">
    <property type="entry name" value="Lipocalin_ApoD"/>
</dbReference>